<dbReference type="STRING" id="1238424.J07HQW1_00115"/>
<dbReference type="AlphaFoldDB" id="U1P978"/>
<proteinExistence type="predicted"/>
<organism evidence="2 3">
    <name type="scientific">Haloquadratum walsbyi J07HQW1</name>
    <dbReference type="NCBI Taxonomy" id="1238424"/>
    <lineage>
        <taxon>Archaea</taxon>
        <taxon>Methanobacteriati</taxon>
        <taxon>Methanobacteriota</taxon>
        <taxon>Stenosarchaea group</taxon>
        <taxon>Halobacteria</taxon>
        <taxon>Halobacteriales</taxon>
        <taxon>Haloferacaceae</taxon>
        <taxon>Haloquadratum</taxon>
    </lineage>
</organism>
<evidence type="ECO:0000313" key="3">
    <source>
        <dbReference type="Proteomes" id="UP000030649"/>
    </source>
</evidence>
<protein>
    <submittedName>
        <fullName evidence="2">Uncharacterized protein</fullName>
    </submittedName>
</protein>
<dbReference type="Proteomes" id="UP000030649">
    <property type="component" value="Unassembled WGS sequence"/>
</dbReference>
<dbReference type="EMBL" id="KE356560">
    <property type="protein sequence ID" value="ERG90102.1"/>
    <property type="molecule type" value="Genomic_DNA"/>
</dbReference>
<accession>U1P978</accession>
<evidence type="ECO:0000256" key="1">
    <source>
        <dbReference type="SAM" id="MobiDB-lite"/>
    </source>
</evidence>
<gene>
    <name evidence="2" type="ORF">J07HQW1_00115</name>
</gene>
<feature type="non-terminal residue" evidence="2">
    <location>
        <position position="246"/>
    </location>
</feature>
<reference evidence="2 3" key="1">
    <citation type="journal article" date="2013" name="PLoS ONE">
        <title>Assembly-driven community genomics of a hypersaline microbial ecosystem.</title>
        <authorList>
            <person name="Podell S."/>
            <person name="Ugalde J.A."/>
            <person name="Narasingarao P."/>
            <person name="Banfield J.F."/>
            <person name="Heidelberg K.B."/>
            <person name="Allen E.E."/>
        </authorList>
    </citation>
    <scope>NUCLEOTIDE SEQUENCE [LARGE SCALE GENOMIC DNA]</scope>
    <source>
        <strain evidence="3">J07HQW1</strain>
    </source>
</reference>
<evidence type="ECO:0000313" key="2">
    <source>
        <dbReference type="EMBL" id="ERG90102.1"/>
    </source>
</evidence>
<feature type="region of interest" description="Disordered" evidence="1">
    <location>
        <begin position="1"/>
        <end position="21"/>
    </location>
</feature>
<sequence length="246" mass="28320">MNAELREEPTSVPQPNGKSIQLKPRFPWPSAYRGSRYSIVSNEDFTDSVLKWKQRDLEIYTEPPDGLRRLLILLGKDGGYGSIRVTAAGEVLTKVPAEEYKYLDKAPINTGWIPVYVGKLTKSLDFDNIDVNPIAPSEGRIKVWTGLPFNHGERWSVSQSGELVWQWRDYRFKSAFDHAELVEAYQQYRGQAGRLYITENNHIWINVPRDDIEPEKELAVSNAVSKWKQEAEKEDNNATLRLVNRR</sequence>
<name>U1P978_9EURY</name>
<dbReference type="HOGENOM" id="CLU_081761_0_0_2"/>